<evidence type="ECO:0000256" key="1">
    <source>
        <dbReference type="SAM" id="MobiDB-lite"/>
    </source>
</evidence>
<reference evidence="2 3" key="1">
    <citation type="submission" date="2020-02" db="EMBL/GenBank/DDBJ databases">
        <title>Genome sequence of the type strain CGMCC 1.15528 of Mesorhizobium zhangyense.</title>
        <authorList>
            <person name="Gao J."/>
            <person name="Sun J."/>
        </authorList>
    </citation>
    <scope>NUCLEOTIDE SEQUENCE [LARGE SCALE GENOMIC DNA]</scope>
    <source>
        <strain evidence="2 3">CGMCC 1.15528</strain>
    </source>
</reference>
<dbReference type="Proteomes" id="UP000481252">
    <property type="component" value="Unassembled WGS sequence"/>
</dbReference>
<gene>
    <name evidence="2" type="ORF">G6N74_28240</name>
</gene>
<comment type="caution">
    <text evidence="2">The sequence shown here is derived from an EMBL/GenBank/DDBJ whole genome shotgun (WGS) entry which is preliminary data.</text>
</comment>
<name>A0A7C9VHT2_9HYPH</name>
<dbReference type="EMBL" id="JAAKZG010000022">
    <property type="protein sequence ID" value="NGN44950.1"/>
    <property type="molecule type" value="Genomic_DNA"/>
</dbReference>
<evidence type="ECO:0000313" key="2">
    <source>
        <dbReference type="EMBL" id="NGN44950.1"/>
    </source>
</evidence>
<proteinExistence type="predicted"/>
<dbReference type="AlphaFoldDB" id="A0A7C9VHT2"/>
<sequence length="93" mass="9749">MDRLDQQAIVGLFDKLADVARQSPPRDQEAEAYIGEQIARQQTAMGVAGGVLLGSAIAGMFGGNEAQAAETNEEPQADNVDTGFDDGGDFGDF</sequence>
<feature type="compositionally biased region" description="Acidic residues" evidence="1">
    <location>
        <begin position="83"/>
        <end position="93"/>
    </location>
</feature>
<evidence type="ECO:0000313" key="3">
    <source>
        <dbReference type="Proteomes" id="UP000481252"/>
    </source>
</evidence>
<organism evidence="2 3">
    <name type="scientific">Mesorhizobium zhangyense</name>
    <dbReference type="NCBI Taxonomy" id="1776730"/>
    <lineage>
        <taxon>Bacteria</taxon>
        <taxon>Pseudomonadati</taxon>
        <taxon>Pseudomonadota</taxon>
        <taxon>Alphaproteobacteria</taxon>
        <taxon>Hyphomicrobiales</taxon>
        <taxon>Phyllobacteriaceae</taxon>
        <taxon>Mesorhizobium</taxon>
    </lineage>
</organism>
<dbReference type="RefSeq" id="WP_165121322.1">
    <property type="nucleotide sequence ID" value="NZ_JAAKZG010000022.1"/>
</dbReference>
<protein>
    <submittedName>
        <fullName evidence="2">DUF2076 domain-containing protein</fullName>
    </submittedName>
</protein>
<keyword evidence="3" id="KW-1185">Reference proteome</keyword>
<feature type="region of interest" description="Disordered" evidence="1">
    <location>
        <begin position="64"/>
        <end position="93"/>
    </location>
</feature>
<accession>A0A7C9VHT2</accession>